<dbReference type="HAMAP" id="MF_00910">
    <property type="entry name" value="FtsL"/>
    <property type="match status" value="1"/>
</dbReference>
<evidence type="ECO:0000256" key="9">
    <source>
        <dbReference type="SAM" id="Coils"/>
    </source>
</evidence>
<comment type="function">
    <text evidence="7">Essential cell division protein.</text>
</comment>
<comment type="similarity">
    <text evidence="7">Belongs to the FtsL family.</text>
</comment>
<evidence type="ECO:0000313" key="11">
    <source>
        <dbReference type="Proteomes" id="UP000062160"/>
    </source>
</evidence>
<evidence type="ECO:0000256" key="2">
    <source>
        <dbReference type="ARBA" id="ARBA00022618"/>
    </source>
</evidence>
<dbReference type="EMBL" id="DF977002">
    <property type="protein sequence ID" value="GAQ25506.1"/>
    <property type="molecule type" value="Genomic_DNA"/>
</dbReference>
<evidence type="ECO:0000256" key="5">
    <source>
        <dbReference type="ARBA" id="ARBA00023136"/>
    </source>
</evidence>
<evidence type="ECO:0000256" key="3">
    <source>
        <dbReference type="ARBA" id="ARBA00022692"/>
    </source>
</evidence>
<dbReference type="GO" id="GO:0032153">
    <property type="term" value="C:cell division site"/>
    <property type="evidence" value="ECO:0007669"/>
    <property type="project" value="UniProtKB-UniRule"/>
</dbReference>
<protein>
    <recommendedName>
        <fullName evidence="7 8">Cell division protein FtsL</fullName>
    </recommendedName>
</protein>
<dbReference type="AlphaFoldDB" id="A0A0U9HFA0"/>
<proteinExistence type="inferred from homology"/>
<dbReference type="STRING" id="224999.GCA_001485475_01535"/>
<evidence type="ECO:0000256" key="6">
    <source>
        <dbReference type="ARBA" id="ARBA00023306"/>
    </source>
</evidence>
<dbReference type="GO" id="GO:0043093">
    <property type="term" value="P:FtsZ-dependent cytokinesis"/>
    <property type="evidence" value="ECO:0007669"/>
    <property type="project" value="UniProtKB-UniRule"/>
</dbReference>
<feature type="coiled-coil region" evidence="9">
    <location>
        <begin position="61"/>
        <end position="95"/>
    </location>
</feature>
<comment type="subcellular location">
    <subcellularLocation>
        <location evidence="7">Cell membrane</location>
        <topology evidence="7">Single-pass type II membrane protein</topology>
    </subcellularLocation>
    <text evidence="7">Localizes to the division septum where it forms a ring structure.</text>
</comment>
<keyword evidence="3 7" id="KW-0812">Transmembrane</keyword>
<keyword evidence="4 7" id="KW-1133">Transmembrane helix</keyword>
<keyword evidence="6 7" id="KW-0131">Cell cycle</keyword>
<keyword evidence="11" id="KW-1185">Reference proteome</keyword>
<accession>A0A0U9HFA0</accession>
<dbReference type="OrthoDB" id="1729832at2"/>
<feature type="transmembrane region" description="Helical" evidence="7">
    <location>
        <begin position="40"/>
        <end position="59"/>
    </location>
</feature>
<evidence type="ECO:0000256" key="4">
    <source>
        <dbReference type="ARBA" id="ARBA00022989"/>
    </source>
</evidence>
<dbReference type="InterPro" id="IPR011922">
    <property type="entry name" value="Cell_div_FtsL"/>
</dbReference>
<keyword evidence="5 7" id="KW-0472">Membrane</keyword>
<reference evidence="10" key="1">
    <citation type="journal article" date="2016" name="Genome Announc.">
        <title>Draft Genome Sequence of the Syntrophic Lactate-Degrading Bacterium Tepidanaerobacter syntrophicus JLT.</title>
        <authorList>
            <person name="Matsuura N."/>
            <person name="Ohashi A."/>
            <person name="Tourlousse D.M."/>
            <person name="Sekiguchi Y."/>
        </authorList>
    </citation>
    <scope>NUCLEOTIDE SEQUENCE [LARGE SCALE GENOMIC DNA]</scope>
    <source>
        <strain evidence="10">JL</strain>
    </source>
</reference>
<evidence type="ECO:0000256" key="7">
    <source>
        <dbReference type="HAMAP-Rule" id="MF_00910"/>
    </source>
</evidence>
<evidence type="ECO:0000256" key="1">
    <source>
        <dbReference type="ARBA" id="ARBA00022475"/>
    </source>
</evidence>
<dbReference type="Pfam" id="PF04977">
    <property type="entry name" value="DivIC"/>
    <property type="match status" value="1"/>
</dbReference>
<dbReference type="NCBIfam" id="TIGR02209">
    <property type="entry name" value="ftsL_broad"/>
    <property type="match status" value="1"/>
</dbReference>
<gene>
    <name evidence="7" type="primary">ftsL</name>
    <name evidence="10" type="ORF">TSYNT_831</name>
</gene>
<dbReference type="Proteomes" id="UP000062160">
    <property type="component" value="Unassembled WGS sequence"/>
</dbReference>
<keyword evidence="1 7" id="KW-1003">Cell membrane</keyword>
<evidence type="ECO:0000313" key="10">
    <source>
        <dbReference type="EMBL" id="GAQ25506.1"/>
    </source>
</evidence>
<keyword evidence="2 7" id="KW-0132">Cell division</keyword>
<dbReference type="GO" id="GO:0005886">
    <property type="term" value="C:plasma membrane"/>
    <property type="evidence" value="ECO:0007669"/>
    <property type="project" value="UniProtKB-SubCell"/>
</dbReference>
<organism evidence="10">
    <name type="scientific">Tepidanaerobacter syntrophicus</name>
    <dbReference type="NCBI Taxonomy" id="224999"/>
    <lineage>
        <taxon>Bacteria</taxon>
        <taxon>Bacillati</taxon>
        <taxon>Bacillota</taxon>
        <taxon>Clostridia</taxon>
        <taxon>Thermosediminibacterales</taxon>
        <taxon>Tepidanaerobacteraceae</taxon>
        <taxon>Tepidanaerobacter</taxon>
    </lineage>
</organism>
<keyword evidence="9" id="KW-0175">Coiled coil</keyword>
<sequence length="122" mass="14402">MGVAERELQRRNYLQNQYDIPEKSIEKQEKKSKANYKLRYIMKLFCIVLLALLPLYRFAVITEAQDRINKLQTEAKKLEAQNEQLKVEVANLKSIKRIEEIARGKLSMKEPESDQILYLNTD</sequence>
<dbReference type="InterPro" id="IPR007060">
    <property type="entry name" value="FtsL/DivIC"/>
</dbReference>
<evidence type="ECO:0000256" key="8">
    <source>
        <dbReference type="NCBIfam" id="TIGR02209"/>
    </source>
</evidence>
<name>A0A0U9HFA0_9FIRM</name>
<dbReference type="RefSeq" id="WP_059032923.1">
    <property type="nucleotide sequence ID" value="NZ_BSDN01000001.1"/>
</dbReference>